<dbReference type="Proteomes" id="UP000251211">
    <property type="component" value="Unassembled WGS sequence"/>
</dbReference>
<evidence type="ECO:0000313" key="1">
    <source>
        <dbReference type="EMBL" id="SPZ40337.1"/>
    </source>
</evidence>
<accession>A0AB38FFJ4</accession>
<protein>
    <submittedName>
        <fullName evidence="1">Uncharacterized protein</fullName>
    </submittedName>
</protein>
<proteinExistence type="predicted"/>
<evidence type="ECO:0000313" key="2">
    <source>
        <dbReference type="Proteomes" id="UP000251211"/>
    </source>
</evidence>
<dbReference type="EMBL" id="UAUI01000013">
    <property type="protein sequence ID" value="SPZ40337.1"/>
    <property type="molecule type" value="Genomic_DNA"/>
</dbReference>
<name>A0AB38FFJ4_RHOWR</name>
<organism evidence="1 2">
    <name type="scientific">Rhodococcus wratislaviensis</name>
    <name type="common">Tsukamurella wratislaviensis</name>
    <dbReference type="NCBI Taxonomy" id="44752"/>
    <lineage>
        <taxon>Bacteria</taxon>
        <taxon>Bacillati</taxon>
        <taxon>Actinomycetota</taxon>
        <taxon>Actinomycetes</taxon>
        <taxon>Mycobacteriales</taxon>
        <taxon>Nocardiaceae</taxon>
        <taxon>Rhodococcus</taxon>
    </lineage>
</organism>
<gene>
    <name evidence="1" type="ORF">NCTC13229_03814</name>
</gene>
<reference evidence="1 2" key="1">
    <citation type="submission" date="2018-06" db="EMBL/GenBank/DDBJ databases">
        <authorList>
            <consortium name="Pathogen Informatics"/>
            <person name="Doyle S."/>
        </authorList>
    </citation>
    <scope>NUCLEOTIDE SEQUENCE [LARGE SCALE GENOMIC DNA]</scope>
    <source>
        <strain evidence="1 2">NCTC13229</strain>
    </source>
</reference>
<dbReference type="AlphaFoldDB" id="A0AB38FFJ4"/>
<comment type="caution">
    <text evidence="1">The sequence shown here is derived from an EMBL/GenBank/DDBJ whole genome shotgun (WGS) entry which is preliminary data.</text>
</comment>
<sequence length="110" mass="11509">MYVVPARFGSGSYTSSRFQPRLWGYAPTALRPSRTSRHRSSGQYTLPGYLQAIPTITIGSSSLRARAGPAGCGTASSPSRRATSSWVNASAVGWSNTTVAASRTPVAVAS</sequence>